<dbReference type="PANTHER" id="PTHR35708">
    <property type="entry name" value="GB|AAD25831.1"/>
    <property type="match status" value="1"/>
</dbReference>
<organism evidence="3 4">
    <name type="scientific">Nyssa sinensis</name>
    <dbReference type="NCBI Taxonomy" id="561372"/>
    <lineage>
        <taxon>Eukaryota</taxon>
        <taxon>Viridiplantae</taxon>
        <taxon>Streptophyta</taxon>
        <taxon>Embryophyta</taxon>
        <taxon>Tracheophyta</taxon>
        <taxon>Spermatophyta</taxon>
        <taxon>Magnoliopsida</taxon>
        <taxon>eudicotyledons</taxon>
        <taxon>Gunneridae</taxon>
        <taxon>Pentapetalae</taxon>
        <taxon>asterids</taxon>
        <taxon>Cornales</taxon>
        <taxon>Nyssaceae</taxon>
        <taxon>Nyssa</taxon>
    </lineage>
</organism>
<keyword evidence="2" id="KW-0472">Membrane</keyword>
<dbReference type="PANTHER" id="PTHR35708:SF3">
    <property type="entry name" value="GB|AAD25831.1"/>
    <property type="match status" value="1"/>
</dbReference>
<reference evidence="3 4" key="1">
    <citation type="submission" date="2019-09" db="EMBL/GenBank/DDBJ databases">
        <title>A chromosome-level genome assembly of the Chinese tupelo Nyssa sinensis.</title>
        <authorList>
            <person name="Yang X."/>
            <person name="Kang M."/>
            <person name="Yang Y."/>
            <person name="Xiong H."/>
            <person name="Wang M."/>
            <person name="Zhang Z."/>
            <person name="Wang Z."/>
            <person name="Wu H."/>
            <person name="Ma T."/>
            <person name="Liu J."/>
            <person name="Xi Z."/>
        </authorList>
    </citation>
    <scope>NUCLEOTIDE SEQUENCE [LARGE SCALE GENOMIC DNA]</scope>
    <source>
        <strain evidence="3">J267</strain>
        <tissue evidence="3">Leaf</tissue>
    </source>
</reference>
<sequence length="238" mass="26532">MKIGGKCHVVSSEICTWLLLFPSFEAVNRCREGYGCFSVLLTALVLILSSISLTFSKQKQVLVENSVKDEALSSHQECLADQVEEFVSEPEPERETITEKKVNHQEAGVDQIHDYLVRSSPDSFSESESIDHSSTSDDSEVDWPYSGIVVQSPDFSDGSISDEESLIEITLPGGHYVGPKEDKPKSNLQKKFPDLSVESLFGQRSLMELFAEINEEENLIEIDLSMGSIKCSRFEIEA</sequence>
<evidence type="ECO:0000313" key="3">
    <source>
        <dbReference type="EMBL" id="KAA8524870.1"/>
    </source>
</evidence>
<dbReference type="Proteomes" id="UP000325577">
    <property type="component" value="Linkage Group LG4"/>
</dbReference>
<feature type="region of interest" description="Disordered" evidence="1">
    <location>
        <begin position="121"/>
        <end position="143"/>
    </location>
</feature>
<keyword evidence="4" id="KW-1185">Reference proteome</keyword>
<accession>A0A5J5A354</accession>
<evidence type="ECO:0000313" key="4">
    <source>
        <dbReference type="Proteomes" id="UP000325577"/>
    </source>
</evidence>
<evidence type="ECO:0000256" key="1">
    <source>
        <dbReference type="SAM" id="MobiDB-lite"/>
    </source>
</evidence>
<protein>
    <submittedName>
        <fullName evidence="3">Uncharacterized protein</fullName>
    </submittedName>
</protein>
<keyword evidence="2" id="KW-0812">Transmembrane</keyword>
<dbReference type="AlphaFoldDB" id="A0A5J5A354"/>
<proteinExistence type="predicted"/>
<evidence type="ECO:0000256" key="2">
    <source>
        <dbReference type="SAM" id="Phobius"/>
    </source>
</evidence>
<name>A0A5J5A354_9ASTE</name>
<keyword evidence="2" id="KW-1133">Transmembrane helix</keyword>
<dbReference type="OrthoDB" id="784738at2759"/>
<dbReference type="EMBL" id="CM018047">
    <property type="protein sequence ID" value="KAA8524870.1"/>
    <property type="molecule type" value="Genomic_DNA"/>
</dbReference>
<feature type="transmembrane region" description="Helical" evidence="2">
    <location>
        <begin position="34"/>
        <end position="55"/>
    </location>
</feature>
<gene>
    <name evidence="3" type="ORF">F0562_011293</name>
</gene>